<dbReference type="InterPro" id="IPR003661">
    <property type="entry name" value="HisK_dim/P_dom"/>
</dbReference>
<dbReference type="SMART" id="SM00267">
    <property type="entry name" value="GGDEF"/>
    <property type="match status" value="1"/>
</dbReference>
<dbReference type="Proteomes" id="UP001240984">
    <property type="component" value="Unassembled WGS sequence"/>
</dbReference>
<dbReference type="PRINTS" id="PR00344">
    <property type="entry name" value="BCTRLSENSOR"/>
</dbReference>
<dbReference type="InterPro" id="IPR003594">
    <property type="entry name" value="HATPase_dom"/>
</dbReference>
<feature type="transmembrane region" description="Helical" evidence="16">
    <location>
        <begin position="122"/>
        <end position="147"/>
    </location>
</feature>
<dbReference type="CDD" id="cd00082">
    <property type="entry name" value="HisKA"/>
    <property type="match status" value="1"/>
</dbReference>
<feature type="transmembrane region" description="Helical" evidence="16">
    <location>
        <begin position="285"/>
        <end position="304"/>
    </location>
</feature>
<feature type="domain" description="PAS" evidence="18">
    <location>
        <begin position="326"/>
        <end position="362"/>
    </location>
</feature>
<dbReference type="InterPro" id="IPR005467">
    <property type="entry name" value="His_kinase_dom"/>
</dbReference>
<feature type="compositionally biased region" description="Basic and acidic residues" evidence="15">
    <location>
        <begin position="695"/>
        <end position="710"/>
    </location>
</feature>
<evidence type="ECO:0000256" key="16">
    <source>
        <dbReference type="SAM" id="Phobius"/>
    </source>
</evidence>
<evidence type="ECO:0000256" key="14">
    <source>
        <dbReference type="ARBA" id="ARBA00039401"/>
    </source>
</evidence>
<dbReference type="SMART" id="SM00387">
    <property type="entry name" value="HATPase_c"/>
    <property type="match status" value="1"/>
</dbReference>
<dbReference type="Gene3D" id="3.30.565.10">
    <property type="entry name" value="Histidine kinase-like ATPase, C-terminal domain"/>
    <property type="match status" value="1"/>
</dbReference>
<evidence type="ECO:0000256" key="15">
    <source>
        <dbReference type="SAM" id="MobiDB-lite"/>
    </source>
</evidence>
<evidence type="ECO:0000256" key="9">
    <source>
        <dbReference type="ARBA" id="ARBA00022777"/>
    </source>
</evidence>
<keyword evidence="21" id="KW-1185">Reference proteome</keyword>
<evidence type="ECO:0000256" key="1">
    <source>
        <dbReference type="ARBA" id="ARBA00000085"/>
    </source>
</evidence>
<organism evidence="20 21">
    <name type="scientific">Catenuloplanes nepalensis</name>
    <dbReference type="NCBI Taxonomy" id="587533"/>
    <lineage>
        <taxon>Bacteria</taxon>
        <taxon>Bacillati</taxon>
        <taxon>Actinomycetota</taxon>
        <taxon>Actinomycetes</taxon>
        <taxon>Micromonosporales</taxon>
        <taxon>Micromonosporaceae</taxon>
        <taxon>Catenuloplanes</taxon>
    </lineage>
</organism>
<feature type="domain" description="Histidine kinase" evidence="17">
    <location>
        <begin position="461"/>
        <end position="683"/>
    </location>
</feature>
<dbReference type="SUPFAM" id="SSF55073">
    <property type="entry name" value="Nucleotide cyclase"/>
    <property type="match status" value="1"/>
</dbReference>
<evidence type="ECO:0000259" key="18">
    <source>
        <dbReference type="PROSITE" id="PS50112"/>
    </source>
</evidence>
<feature type="transmembrane region" description="Helical" evidence="16">
    <location>
        <begin position="57"/>
        <end position="75"/>
    </location>
</feature>
<evidence type="ECO:0000256" key="8">
    <source>
        <dbReference type="ARBA" id="ARBA00022741"/>
    </source>
</evidence>
<comment type="caution">
    <text evidence="20">The sequence shown here is derived from an EMBL/GenBank/DDBJ whole genome shotgun (WGS) entry which is preliminary data.</text>
</comment>
<reference evidence="20 21" key="1">
    <citation type="submission" date="2023-07" db="EMBL/GenBank/DDBJ databases">
        <title>Sequencing the genomes of 1000 actinobacteria strains.</title>
        <authorList>
            <person name="Klenk H.-P."/>
        </authorList>
    </citation>
    <scope>NUCLEOTIDE SEQUENCE [LARGE SCALE GENOMIC DNA]</scope>
    <source>
        <strain evidence="20 21">DSM 44710</strain>
    </source>
</reference>
<evidence type="ECO:0000256" key="4">
    <source>
        <dbReference type="ARBA" id="ARBA00012438"/>
    </source>
</evidence>
<dbReference type="PANTHER" id="PTHR42878:SF7">
    <property type="entry name" value="SENSOR HISTIDINE KINASE GLRK"/>
    <property type="match status" value="1"/>
</dbReference>
<evidence type="ECO:0000256" key="3">
    <source>
        <dbReference type="ARBA" id="ARBA00004236"/>
    </source>
</evidence>
<feature type="transmembrane region" description="Helical" evidence="16">
    <location>
        <begin position="258"/>
        <end position="279"/>
    </location>
</feature>
<dbReference type="SUPFAM" id="SSF55781">
    <property type="entry name" value="GAF domain-like"/>
    <property type="match status" value="1"/>
</dbReference>
<feature type="transmembrane region" description="Helical" evidence="16">
    <location>
        <begin position="7"/>
        <end position="25"/>
    </location>
</feature>
<evidence type="ECO:0000256" key="7">
    <source>
        <dbReference type="ARBA" id="ARBA00022692"/>
    </source>
</evidence>
<dbReference type="InterPro" id="IPR035965">
    <property type="entry name" value="PAS-like_dom_sf"/>
</dbReference>
<dbReference type="InterPro" id="IPR036097">
    <property type="entry name" value="HisK_dim/P_sf"/>
</dbReference>
<dbReference type="SUPFAM" id="SSF55785">
    <property type="entry name" value="PYP-like sensor domain (PAS domain)"/>
    <property type="match status" value="1"/>
</dbReference>
<evidence type="ECO:0000256" key="2">
    <source>
        <dbReference type="ARBA" id="ARBA00004141"/>
    </source>
</evidence>
<dbReference type="Pfam" id="PF00512">
    <property type="entry name" value="HisKA"/>
    <property type="match status" value="1"/>
</dbReference>
<dbReference type="InterPro" id="IPR043128">
    <property type="entry name" value="Rev_trsase/Diguanyl_cyclase"/>
</dbReference>
<evidence type="ECO:0000256" key="5">
    <source>
        <dbReference type="ARBA" id="ARBA00022553"/>
    </source>
</evidence>
<dbReference type="PANTHER" id="PTHR42878">
    <property type="entry name" value="TWO-COMPONENT HISTIDINE KINASE"/>
    <property type="match status" value="1"/>
</dbReference>
<feature type="transmembrane region" description="Helical" evidence="16">
    <location>
        <begin position="31"/>
        <end position="50"/>
    </location>
</feature>
<dbReference type="PROSITE" id="PS50887">
    <property type="entry name" value="GGDEF"/>
    <property type="match status" value="1"/>
</dbReference>
<dbReference type="Gene3D" id="1.10.287.130">
    <property type="match status" value="1"/>
</dbReference>
<dbReference type="RefSeq" id="WP_306830234.1">
    <property type="nucleotide sequence ID" value="NZ_JAUSRA010000001.1"/>
</dbReference>
<dbReference type="CDD" id="cd01949">
    <property type="entry name" value="GGDEF"/>
    <property type="match status" value="1"/>
</dbReference>
<keyword evidence="10" id="KW-0067">ATP-binding</keyword>
<keyword evidence="9" id="KW-0418">Kinase</keyword>
<dbReference type="SMART" id="SM00388">
    <property type="entry name" value="HisKA"/>
    <property type="match status" value="1"/>
</dbReference>
<comment type="subcellular location">
    <subcellularLocation>
        <location evidence="3">Cell membrane</location>
    </subcellularLocation>
    <subcellularLocation>
        <location evidence="2">Membrane</location>
        <topology evidence="2">Multi-pass membrane protein</topology>
    </subcellularLocation>
</comment>
<keyword evidence="11 16" id="KW-1133">Transmembrane helix</keyword>
<evidence type="ECO:0000256" key="6">
    <source>
        <dbReference type="ARBA" id="ARBA00022679"/>
    </source>
</evidence>
<keyword evidence="13 16" id="KW-0472">Membrane</keyword>
<dbReference type="SUPFAM" id="SSF55874">
    <property type="entry name" value="ATPase domain of HSP90 chaperone/DNA topoisomerase II/histidine kinase"/>
    <property type="match status" value="1"/>
</dbReference>
<dbReference type="SUPFAM" id="SSF47384">
    <property type="entry name" value="Homodimeric domain of signal transducing histidine kinase"/>
    <property type="match status" value="1"/>
</dbReference>
<protein>
    <recommendedName>
        <fullName evidence="14">Sensor-like histidine kinase SenX3</fullName>
        <ecNumber evidence="4">2.7.13.3</ecNumber>
    </recommendedName>
</protein>
<dbReference type="InterPro" id="IPR029787">
    <property type="entry name" value="Nucleotide_cyclase"/>
</dbReference>
<dbReference type="Gene3D" id="3.30.70.270">
    <property type="match status" value="1"/>
</dbReference>
<keyword evidence="12" id="KW-0902">Two-component regulatory system</keyword>
<dbReference type="InterPro" id="IPR000160">
    <property type="entry name" value="GGDEF_dom"/>
</dbReference>
<gene>
    <name evidence="20" type="ORF">J2S43_003395</name>
</gene>
<evidence type="ECO:0000313" key="21">
    <source>
        <dbReference type="Proteomes" id="UP001240984"/>
    </source>
</evidence>
<dbReference type="EC" id="2.7.13.3" evidence="4"/>
<accession>A0ABT9MUE9</accession>
<feature type="domain" description="GGDEF" evidence="19">
    <location>
        <begin position="916"/>
        <end position="1038"/>
    </location>
</feature>
<keyword evidence="7 16" id="KW-0812">Transmembrane</keyword>
<feature type="transmembrane region" description="Helical" evidence="16">
    <location>
        <begin position="167"/>
        <end position="187"/>
    </location>
</feature>
<evidence type="ECO:0000256" key="11">
    <source>
        <dbReference type="ARBA" id="ARBA00022989"/>
    </source>
</evidence>
<dbReference type="PROSITE" id="PS50109">
    <property type="entry name" value="HIS_KIN"/>
    <property type="match status" value="1"/>
</dbReference>
<evidence type="ECO:0000256" key="12">
    <source>
        <dbReference type="ARBA" id="ARBA00023012"/>
    </source>
</evidence>
<feature type="transmembrane region" description="Helical" evidence="16">
    <location>
        <begin position="208"/>
        <end position="224"/>
    </location>
</feature>
<evidence type="ECO:0000259" key="17">
    <source>
        <dbReference type="PROSITE" id="PS50109"/>
    </source>
</evidence>
<name>A0ABT9MUE9_9ACTN</name>
<evidence type="ECO:0000256" key="13">
    <source>
        <dbReference type="ARBA" id="ARBA00023136"/>
    </source>
</evidence>
<dbReference type="PROSITE" id="PS50112">
    <property type="entry name" value="PAS"/>
    <property type="match status" value="1"/>
</dbReference>
<feature type="transmembrane region" description="Helical" evidence="16">
    <location>
        <begin position="81"/>
        <end position="101"/>
    </location>
</feature>
<dbReference type="NCBIfam" id="TIGR00254">
    <property type="entry name" value="GGDEF"/>
    <property type="match status" value="1"/>
</dbReference>
<evidence type="ECO:0000256" key="10">
    <source>
        <dbReference type="ARBA" id="ARBA00022840"/>
    </source>
</evidence>
<keyword evidence="8" id="KW-0547">Nucleotide-binding</keyword>
<dbReference type="InterPro" id="IPR050351">
    <property type="entry name" value="BphY/WalK/GraS-like"/>
</dbReference>
<dbReference type="SMART" id="SM00091">
    <property type="entry name" value="PAS"/>
    <property type="match status" value="1"/>
</dbReference>
<dbReference type="Pfam" id="PF00990">
    <property type="entry name" value="GGDEF"/>
    <property type="match status" value="1"/>
</dbReference>
<dbReference type="Pfam" id="PF02518">
    <property type="entry name" value="HATPase_c"/>
    <property type="match status" value="1"/>
</dbReference>
<keyword evidence="6" id="KW-0808">Transferase</keyword>
<evidence type="ECO:0000259" key="19">
    <source>
        <dbReference type="PROSITE" id="PS50887"/>
    </source>
</evidence>
<dbReference type="InterPro" id="IPR000014">
    <property type="entry name" value="PAS"/>
</dbReference>
<proteinExistence type="predicted"/>
<sequence length="1041" mass="111119">MTPVRSLLRTAGFAGLYVIAAYAGRLTVMDGTNLSLVWPAAGVSAVWFLAQRTSRYRWADVLALSAVTMAVNMATGASATLSLFFVAANLAQAFVFVLLFRRWLGHLWGGGGDRPLARLHELWRLVAASLLSTASGALIGPTGVWVINGVYSWSATAVWMTRNTVSILLIGTAGIRLGHLLHQHFAVHRRSTGGLRTAWTVMPFSRKGEYLAVVVLSAAGYYAVFGADHGLPLAFVVLVMTVWAGLRLHTAFVIVHDVTFGSAAVLFTLHHSGVFASIAEHATRALVAQLFVGIIAVVGLALALGRDERTALIDDLRAERHAAAGQAELMTAIIDAMSEGLTVIDERGRFLLRNSASRRLLGGVVSATETLAKPDFYGLFHPDGTPMSVAEMPHRRALAGEDVAGVDILVRNAGIPEGRIVSVSSVALTGRREGHRCAVTVFHDVTAERRHRDELSAFAGVVAHDLLNPLATIDGWTGLLTGTFDDAPDDPIAVEAADGMHRIQRAADRMRHMINDLLAYTTARDATIRATDVDLGAVVTDIASARIDQARSNRAVVPLFRLADMHHVHADRALVRQLLDNLISNGIKYVADGVVPELTIGTAIVDGMVAVTVADNGIGIPAGEHENIFDNFHRAHRTAEYAGTGLGLGICKRIVERHGGAITVTGNPDGPGSRFTFTLPADDSTTAPPAPQHRRTTDGDARPARERREPVIAPAPDGPAEPPGEGFQQTARLVLDYLHDEMPLAFWAITRVEDGRQSYLYLDADNGYGLRQGDSHPWEDSYCSHMAAGRAPAVAADARAVPAYAKAAINDVIDIGTYAGAVITEPDGTLFGAICGLDPQTQAADSRIARAEPLLALLGHLLTTALAADRAQDRATHAMLREHLSAETDALTGLPNRRAWHRLLDEARSRYERLADPTAVAMLDLDNLKAINDGQGHAAGDAYIAAAATAVRAALRDTDIVARLGGDEFGLLLPRCTTTDADLIIARVYAALDAAGVSASIGWAPVTMQAGFDTALAQADAAMYATKHQRQRSLPTDRGAP</sequence>
<evidence type="ECO:0000313" key="20">
    <source>
        <dbReference type="EMBL" id="MDP9794883.1"/>
    </source>
</evidence>
<feature type="region of interest" description="Disordered" evidence="15">
    <location>
        <begin position="679"/>
        <end position="724"/>
    </location>
</feature>
<dbReference type="InterPro" id="IPR036890">
    <property type="entry name" value="HATPase_C_sf"/>
</dbReference>
<dbReference type="CDD" id="cd00130">
    <property type="entry name" value="PAS"/>
    <property type="match status" value="1"/>
</dbReference>
<comment type="catalytic activity">
    <reaction evidence="1">
        <text>ATP + protein L-histidine = ADP + protein N-phospho-L-histidine.</text>
        <dbReference type="EC" id="2.7.13.3"/>
    </reaction>
</comment>
<keyword evidence="5" id="KW-0597">Phosphoprotein</keyword>
<dbReference type="Gene3D" id="3.30.450.20">
    <property type="entry name" value="PAS domain"/>
    <property type="match status" value="1"/>
</dbReference>
<dbReference type="InterPro" id="IPR004358">
    <property type="entry name" value="Sig_transdc_His_kin-like_C"/>
</dbReference>
<dbReference type="EMBL" id="JAUSRA010000001">
    <property type="protein sequence ID" value="MDP9794883.1"/>
    <property type="molecule type" value="Genomic_DNA"/>
</dbReference>